<evidence type="ECO:0000313" key="6">
    <source>
        <dbReference type="Proteomes" id="UP000472270"/>
    </source>
</evidence>
<dbReference type="SMART" id="SM00228">
    <property type="entry name" value="PDZ"/>
    <property type="match status" value="1"/>
</dbReference>
<evidence type="ECO:0000256" key="2">
    <source>
        <dbReference type="ARBA" id="ARBA00022490"/>
    </source>
</evidence>
<dbReference type="FunFam" id="2.30.42.10:FF:000021">
    <property type="entry name" value="Glutamate receptor interacting protein 1"/>
    <property type="match status" value="1"/>
</dbReference>
<evidence type="ECO:0000256" key="3">
    <source>
        <dbReference type="ARBA" id="ARBA00022737"/>
    </source>
</evidence>
<dbReference type="Ensembl" id="ENSSRHT00000077423.1">
    <property type="protein sequence ID" value="ENSSRHP00000075376.1"/>
    <property type="gene ID" value="ENSSRHG00000037274.1"/>
</dbReference>
<dbReference type="GO" id="GO:0098887">
    <property type="term" value="P:neurotransmitter receptor transport, endosome to postsynaptic membrane"/>
    <property type="evidence" value="ECO:0007669"/>
    <property type="project" value="TreeGrafter"/>
</dbReference>
<dbReference type="CDD" id="cd06687">
    <property type="entry name" value="PDZ1_GRIP1-2-like"/>
    <property type="match status" value="1"/>
</dbReference>
<keyword evidence="3" id="KW-0677">Repeat</keyword>
<dbReference type="InterPro" id="IPR001478">
    <property type="entry name" value="PDZ"/>
</dbReference>
<proteinExistence type="predicted"/>
<evidence type="ECO:0000256" key="1">
    <source>
        <dbReference type="ARBA" id="ARBA00004496"/>
    </source>
</evidence>
<comment type="subcellular location">
    <subcellularLocation>
        <location evidence="1">Cytoplasm</location>
    </subcellularLocation>
</comment>
<evidence type="ECO:0000313" key="5">
    <source>
        <dbReference type="Ensembl" id="ENSSRHP00000075376.1"/>
    </source>
</evidence>
<keyword evidence="6" id="KW-1185">Reference proteome</keyword>
<sequence>MNLTSMSQCMATQAPWGPAGGVTCCEGPCAGACVVIVCVCLRTDEQRGVTTVELIKKEGTSLGLTISGGCDKDGKPGVSNLRPGGLAIRSDQLNVGDYIKSVNGINLSKLKHDEIISMLKNIGERVVLEVEYELAPFGLTYSEFSINLLSETGPSTHTYIMYTKTFISYAINRD</sequence>
<organism evidence="5 6">
    <name type="scientific">Sinocyclocheilus rhinocerous</name>
    <dbReference type="NCBI Taxonomy" id="307959"/>
    <lineage>
        <taxon>Eukaryota</taxon>
        <taxon>Metazoa</taxon>
        <taxon>Chordata</taxon>
        <taxon>Craniata</taxon>
        <taxon>Vertebrata</taxon>
        <taxon>Euteleostomi</taxon>
        <taxon>Actinopterygii</taxon>
        <taxon>Neopterygii</taxon>
        <taxon>Teleostei</taxon>
        <taxon>Ostariophysi</taxon>
        <taxon>Cypriniformes</taxon>
        <taxon>Cyprinidae</taxon>
        <taxon>Cyprininae</taxon>
        <taxon>Sinocyclocheilus</taxon>
    </lineage>
</organism>
<dbReference type="InterPro" id="IPR036034">
    <property type="entry name" value="PDZ_sf"/>
</dbReference>
<evidence type="ECO:0000259" key="4">
    <source>
        <dbReference type="PROSITE" id="PS50106"/>
    </source>
</evidence>
<feature type="domain" description="PDZ" evidence="4">
    <location>
        <begin position="51"/>
        <end position="134"/>
    </location>
</feature>
<dbReference type="SUPFAM" id="SSF50156">
    <property type="entry name" value="PDZ domain-like"/>
    <property type="match status" value="1"/>
</dbReference>
<name>A0A673LHP8_9TELE</name>
<accession>A0A673LHP8</accession>
<dbReference type="PROSITE" id="PS50106">
    <property type="entry name" value="PDZ"/>
    <property type="match status" value="1"/>
</dbReference>
<reference evidence="5" key="1">
    <citation type="submission" date="2025-08" db="UniProtKB">
        <authorList>
            <consortium name="Ensembl"/>
        </authorList>
    </citation>
    <scope>IDENTIFICATION</scope>
</reference>
<protein>
    <submittedName>
        <fullName evidence="5">Glutamate receptor-interacting protein 2-like</fullName>
    </submittedName>
</protein>
<reference evidence="5" key="2">
    <citation type="submission" date="2025-09" db="UniProtKB">
        <authorList>
            <consortium name="Ensembl"/>
        </authorList>
    </citation>
    <scope>IDENTIFICATION</scope>
</reference>
<gene>
    <name evidence="5" type="primary">LOC107751584</name>
</gene>
<dbReference type="PANTHER" id="PTHR46227:SF5">
    <property type="entry name" value="GLUTAMATE RECEPTOR INTERACTING PROTEIN 2 ISOFORM X1"/>
    <property type="match status" value="1"/>
</dbReference>
<dbReference type="Pfam" id="PF00595">
    <property type="entry name" value="PDZ"/>
    <property type="match status" value="1"/>
</dbReference>
<dbReference type="GO" id="GO:0005737">
    <property type="term" value="C:cytoplasm"/>
    <property type="evidence" value="ECO:0007669"/>
    <property type="project" value="UniProtKB-SubCell"/>
</dbReference>
<dbReference type="Proteomes" id="UP000472270">
    <property type="component" value="Unassembled WGS sequence"/>
</dbReference>
<dbReference type="InterPro" id="IPR043545">
    <property type="entry name" value="GRIP1/2"/>
</dbReference>
<keyword evidence="2" id="KW-0963">Cytoplasm</keyword>
<dbReference type="Gene3D" id="2.30.42.10">
    <property type="match status" value="1"/>
</dbReference>
<dbReference type="AlphaFoldDB" id="A0A673LHP8"/>
<dbReference type="PANTHER" id="PTHR46227">
    <property type="entry name" value="GLUTAMATE RECEPTOR-INTERACTING PROTEIN GRIP"/>
    <property type="match status" value="1"/>
</dbReference>